<dbReference type="RefSeq" id="XP_015964043.1">
    <property type="nucleotide sequence ID" value="XM_016108557.3"/>
</dbReference>
<dbReference type="InterPro" id="IPR006886">
    <property type="entry name" value="RNA_pol_III_Rpc5"/>
</dbReference>
<protein>
    <submittedName>
        <fullName evidence="3">Uncharacterized protein LOC107487868</fullName>
    </submittedName>
</protein>
<reference evidence="2" key="1">
    <citation type="journal article" date="2016" name="Nat. Genet.">
        <title>The genome sequences of Arachis duranensis and Arachis ipaensis, the diploid ancestors of cultivated peanut.</title>
        <authorList>
            <person name="Bertioli D.J."/>
            <person name="Cannon S.B."/>
            <person name="Froenicke L."/>
            <person name="Huang G."/>
            <person name="Farmer A.D."/>
            <person name="Cannon E.K."/>
            <person name="Liu X."/>
            <person name="Gao D."/>
            <person name="Clevenger J."/>
            <person name="Dash S."/>
            <person name="Ren L."/>
            <person name="Moretzsohn M.C."/>
            <person name="Shirasawa K."/>
            <person name="Huang W."/>
            <person name="Vidigal B."/>
            <person name="Abernathy B."/>
            <person name="Chu Y."/>
            <person name="Niederhuth C.E."/>
            <person name="Umale P."/>
            <person name="Araujo A.C."/>
            <person name="Kozik A."/>
            <person name="Kim K.D."/>
            <person name="Burow M.D."/>
            <person name="Varshney R.K."/>
            <person name="Wang X."/>
            <person name="Zhang X."/>
            <person name="Barkley N."/>
            <person name="Guimaraes P.M."/>
            <person name="Isobe S."/>
            <person name="Guo B."/>
            <person name="Liao B."/>
            <person name="Stalker H.T."/>
            <person name="Schmitz R.J."/>
            <person name="Scheffler B.E."/>
            <person name="Leal-Bertioli S.C."/>
            <person name="Xun X."/>
            <person name="Jackson S.A."/>
            <person name="Michelmore R."/>
            <person name="Ozias-Akins P."/>
        </authorList>
    </citation>
    <scope>NUCLEOTIDE SEQUENCE [LARGE SCALE GENOMIC DNA]</scope>
    <source>
        <strain evidence="2">cv. V14167</strain>
    </source>
</reference>
<dbReference type="Pfam" id="PF04801">
    <property type="entry name" value="RPC5"/>
    <property type="match status" value="1"/>
</dbReference>
<keyword evidence="2" id="KW-1185">Reference proteome</keyword>
<sequence length="696" mass="77866">MDIDEVEATGKLPSRVTKFAPKSSKPKTKPKPPSEPHLQPKPEPQPPPPFKPEPQEFAAKKEDVDEIVAPTTHTKPEPNHTANTELAPKSEAQDETDQVDSMSLDLPEETAEDTVVREFDVFFGPSVDAATQLYVLQYPLRPRWRPYELEERCEEVRLNPKSSNMEIDLSVDLDSSNIDTETASRFNFTKQTLATKWNPSSANCYAVGLLKGDKFQLHPVNAVVQLRPAFHHLHSGGSKRKNQVSTGENATVKIEGSIEEKSAAAPKKQNKQTELSLGKQSDDDEGWVALKYHSCKSDISSRYLDQMMMHESHPIKFTMDVDDYVTALCPGVNNISSKRHLLSLPVEERLKKLLVEDPPFRRFSAIKHFAREYSDEELAEFLHKHAILIQGFWTAKSKLLSLKDDSGIGELARDFVILLFSKSLRVQASDLNLGGKVGNVLKEWLNKFGLEGCDPLKSGGTLYWKFPEVPDDSFKKRHPNVAERQEEMLKNLEAKLSDFGRRVIVAKRKFDKDGVASQHIKSELVKSAKSEQVTSLSGASSGRMTMSNATRQALLVAITKLLQTHRVCSLQMMRQRLREMAISTSLLSKTESKVASDAMVGFEGPQEELKAVISEVAYDIHGSYVLKVQEDPFRDVVITLLRGKSDGKLKKAEICAAATATLNREVTSNEYTRVMSELCVSKGSYWHLKSGDGSMQ</sequence>
<gene>
    <name evidence="3" type="primary">LOC107487868</name>
</gene>
<feature type="region of interest" description="Disordered" evidence="1">
    <location>
        <begin position="1"/>
        <end position="101"/>
    </location>
</feature>
<accession>A0A6P4DFW5</accession>
<dbReference type="GO" id="GO:0042797">
    <property type="term" value="P:tRNA transcription by RNA polymerase III"/>
    <property type="evidence" value="ECO:0007669"/>
    <property type="project" value="TreeGrafter"/>
</dbReference>
<dbReference type="PANTHER" id="PTHR12069:SF0">
    <property type="entry name" value="DNA-DIRECTED RNA POLYMERASE III SUBUNIT RPC5"/>
    <property type="match status" value="1"/>
</dbReference>
<name>A0A6P4DFW5_ARADU</name>
<dbReference type="GeneID" id="107487868"/>
<dbReference type="Proteomes" id="UP000515211">
    <property type="component" value="Chromosome 5"/>
</dbReference>
<evidence type="ECO:0000313" key="2">
    <source>
        <dbReference type="Proteomes" id="UP000515211"/>
    </source>
</evidence>
<feature type="region of interest" description="Disordered" evidence="1">
    <location>
        <begin position="255"/>
        <end position="279"/>
    </location>
</feature>
<dbReference type="OrthoDB" id="340681at2759"/>
<organism evidence="2 3">
    <name type="scientific">Arachis duranensis</name>
    <name type="common">Wild peanut</name>
    <dbReference type="NCBI Taxonomy" id="130453"/>
    <lineage>
        <taxon>Eukaryota</taxon>
        <taxon>Viridiplantae</taxon>
        <taxon>Streptophyta</taxon>
        <taxon>Embryophyta</taxon>
        <taxon>Tracheophyta</taxon>
        <taxon>Spermatophyta</taxon>
        <taxon>Magnoliopsida</taxon>
        <taxon>eudicotyledons</taxon>
        <taxon>Gunneridae</taxon>
        <taxon>Pentapetalae</taxon>
        <taxon>rosids</taxon>
        <taxon>fabids</taxon>
        <taxon>Fabales</taxon>
        <taxon>Fabaceae</taxon>
        <taxon>Papilionoideae</taxon>
        <taxon>50 kb inversion clade</taxon>
        <taxon>dalbergioids sensu lato</taxon>
        <taxon>Dalbergieae</taxon>
        <taxon>Pterocarpus clade</taxon>
        <taxon>Arachis</taxon>
    </lineage>
</organism>
<reference evidence="3" key="2">
    <citation type="submission" date="2025-08" db="UniProtKB">
        <authorList>
            <consortium name="RefSeq"/>
        </authorList>
    </citation>
    <scope>IDENTIFICATION</scope>
    <source>
        <tissue evidence="3">Whole plant</tissue>
    </source>
</reference>
<feature type="compositionally biased region" description="Pro residues" evidence="1">
    <location>
        <begin position="41"/>
        <end position="52"/>
    </location>
</feature>
<evidence type="ECO:0000313" key="3">
    <source>
        <dbReference type="RefSeq" id="XP_015964043.1"/>
    </source>
</evidence>
<proteinExistence type="predicted"/>
<evidence type="ECO:0000256" key="1">
    <source>
        <dbReference type="SAM" id="MobiDB-lite"/>
    </source>
</evidence>
<dbReference type="KEGG" id="adu:107487868"/>
<dbReference type="PANTHER" id="PTHR12069">
    <property type="entry name" value="DNA-DIRECTED RNA POLYMERASES III 80 KDA POLYPEPTIDE RNA POLYMERASE III SUBUNIT 5"/>
    <property type="match status" value="1"/>
</dbReference>
<dbReference type="GO" id="GO:0005666">
    <property type="term" value="C:RNA polymerase III complex"/>
    <property type="evidence" value="ECO:0007669"/>
    <property type="project" value="TreeGrafter"/>
</dbReference>
<dbReference type="AlphaFoldDB" id="A0A6P4DFW5"/>